<keyword evidence="2" id="KW-1185">Reference proteome</keyword>
<sequence length="87" mass="10285">MKNSLDIHQSLKIFHLIREHGKKVGEAHRLNGINAASDFDGYTVELWDENVRLTIFFHNKYDVEYKRALELDAFYEKLNAIAKMKFK</sequence>
<dbReference type="Proteomes" id="UP000317839">
    <property type="component" value="Unassembled WGS sequence"/>
</dbReference>
<proteinExistence type="predicted"/>
<comment type="caution">
    <text evidence="1">The sequence shown here is derived from an EMBL/GenBank/DDBJ whole genome shotgun (WGS) entry which is preliminary data.</text>
</comment>
<dbReference type="InterPro" id="IPR021432">
    <property type="entry name" value="DUF3081"/>
</dbReference>
<organism evidence="1 2">
    <name type="scientific">Aliikangiella marina</name>
    <dbReference type="NCBI Taxonomy" id="1712262"/>
    <lineage>
        <taxon>Bacteria</taxon>
        <taxon>Pseudomonadati</taxon>
        <taxon>Pseudomonadota</taxon>
        <taxon>Gammaproteobacteria</taxon>
        <taxon>Oceanospirillales</taxon>
        <taxon>Pleioneaceae</taxon>
        <taxon>Aliikangiella</taxon>
    </lineage>
</organism>
<gene>
    <name evidence="1" type="ORF">FLL45_17000</name>
</gene>
<name>A0A545T7E6_9GAMM</name>
<dbReference type="Pfam" id="PF11280">
    <property type="entry name" value="DUF3081"/>
    <property type="match status" value="1"/>
</dbReference>
<reference evidence="1 2" key="1">
    <citation type="submission" date="2019-06" db="EMBL/GenBank/DDBJ databases">
        <title>Draft genome of Aliikangiella marina GYP-15.</title>
        <authorList>
            <person name="Wang G."/>
        </authorList>
    </citation>
    <scope>NUCLEOTIDE SEQUENCE [LARGE SCALE GENOMIC DNA]</scope>
    <source>
        <strain evidence="1 2">GYP-15</strain>
    </source>
</reference>
<dbReference type="RefSeq" id="WP_142943281.1">
    <property type="nucleotide sequence ID" value="NZ_VIKR01000004.1"/>
</dbReference>
<protein>
    <submittedName>
        <fullName evidence="1">DUF3081 domain-containing protein</fullName>
    </submittedName>
</protein>
<evidence type="ECO:0000313" key="1">
    <source>
        <dbReference type="EMBL" id="TQV73149.1"/>
    </source>
</evidence>
<accession>A0A545T7E6</accession>
<evidence type="ECO:0000313" key="2">
    <source>
        <dbReference type="Proteomes" id="UP000317839"/>
    </source>
</evidence>
<dbReference type="EMBL" id="VIKR01000004">
    <property type="protein sequence ID" value="TQV73149.1"/>
    <property type="molecule type" value="Genomic_DNA"/>
</dbReference>
<dbReference type="AlphaFoldDB" id="A0A545T7E6"/>
<dbReference type="OrthoDB" id="5818611at2"/>